<accession>A0AAV4UDR4</accession>
<gene>
    <name evidence="2" type="primary">gw_3</name>
    <name evidence="2" type="ORF">CEXT_575081</name>
</gene>
<evidence type="ECO:0000313" key="3">
    <source>
        <dbReference type="Proteomes" id="UP001054945"/>
    </source>
</evidence>
<comment type="caution">
    <text evidence="2">The sequence shown here is derived from an EMBL/GenBank/DDBJ whole genome shotgun (WGS) entry which is preliminary data.</text>
</comment>
<feature type="region of interest" description="Disordered" evidence="1">
    <location>
        <begin position="202"/>
        <end position="223"/>
    </location>
</feature>
<feature type="region of interest" description="Disordered" evidence="1">
    <location>
        <begin position="112"/>
        <end position="153"/>
    </location>
</feature>
<proteinExistence type="predicted"/>
<dbReference type="GO" id="GO:0060213">
    <property type="term" value="P:positive regulation of nuclear-transcribed mRNA poly(A) tail shortening"/>
    <property type="evidence" value="ECO:0007669"/>
    <property type="project" value="TreeGrafter"/>
</dbReference>
<sequence>MPLKQHNTWAQAAGKGLNNIGNGPTSTSNTEMENEQDNTGNSASKVKRMEENVNESQIAAAFSEGWGQRGINQDTAWEVPSSPHLSPKEGSTWTSTSSGTEIWENNVRHHIKSSTAKPPSQMREPWGHTPSTHIGGTWGEEEDTTNLWTGNNTINPNINPNWGNEPPALQIGLPHLPLTNENKNIAALQIDLSQIASLPSKNKNIAEDSGPDNGPPWGDPSHKPNRTFGNWSPVTGSNKRCHHLVGKKLHPLHQSPVNLVLTMMMELLYGAIPSTKVKCPTGKRCHLPNSYLTVLYLLVTCAKVAIHVPPHGGPGMIRLPQSGSNMNKNDNVWMKNQSMNRNLNWNEVAFGNWGEPGHPMGPYWGAKSKSTSCNWADGQVDTSSWGGPMKQGGKPLSKDLIWASKQFRLLMEMNFKKDDIENALRRTKYES</sequence>
<dbReference type="InterPro" id="IPR052068">
    <property type="entry name" value="GW182_domain"/>
</dbReference>
<dbReference type="GO" id="GO:0000932">
    <property type="term" value="C:P-body"/>
    <property type="evidence" value="ECO:0007669"/>
    <property type="project" value="TreeGrafter"/>
</dbReference>
<feature type="compositionally biased region" description="Polar residues" evidence="1">
    <location>
        <begin position="19"/>
        <end position="41"/>
    </location>
</feature>
<keyword evidence="3" id="KW-1185">Reference proteome</keyword>
<dbReference type="GO" id="GO:0035195">
    <property type="term" value="P:miRNA-mediated post-transcriptional gene silencing"/>
    <property type="evidence" value="ECO:0007669"/>
    <property type="project" value="TreeGrafter"/>
</dbReference>
<dbReference type="EMBL" id="BPLR01012700">
    <property type="protein sequence ID" value="GIY55934.1"/>
    <property type="molecule type" value="Genomic_DNA"/>
</dbReference>
<dbReference type="Proteomes" id="UP001054945">
    <property type="component" value="Unassembled WGS sequence"/>
</dbReference>
<evidence type="ECO:0000313" key="2">
    <source>
        <dbReference type="EMBL" id="GIY55934.1"/>
    </source>
</evidence>
<feature type="region of interest" description="Disordered" evidence="1">
    <location>
        <begin position="1"/>
        <end position="41"/>
    </location>
</feature>
<dbReference type="AlphaFoldDB" id="A0AAV4UDR4"/>
<dbReference type="GO" id="GO:0005654">
    <property type="term" value="C:nucleoplasm"/>
    <property type="evidence" value="ECO:0007669"/>
    <property type="project" value="TreeGrafter"/>
</dbReference>
<dbReference type="PANTHER" id="PTHR13020">
    <property type="entry name" value="TRINUCLEOTIDE REPEAT-CONTAINING GENE 6"/>
    <property type="match status" value="1"/>
</dbReference>
<feature type="compositionally biased region" description="Polar residues" evidence="1">
    <location>
        <begin position="1"/>
        <end position="10"/>
    </location>
</feature>
<dbReference type="PANTHER" id="PTHR13020:SF25">
    <property type="entry name" value="PROTEIN GAWKY"/>
    <property type="match status" value="1"/>
</dbReference>
<evidence type="ECO:0000256" key="1">
    <source>
        <dbReference type="SAM" id="MobiDB-lite"/>
    </source>
</evidence>
<protein>
    <submittedName>
        <fullName evidence="2">Protein Gawky</fullName>
    </submittedName>
</protein>
<name>A0AAV4UDR4_CAEEX</name>
<reference evidence="2 3" key="1">
    <citation type="submission" date="2021-06" db="EMBL/GenBank/DDBJ databases">
        <title>Caerostris extrusa draft genome.</title>
        <authorList>
            <person name="Kono N."/>
            <person name="Arakawa K."/>
        </authorList>
    </citation>
    <scope>NUCLEOTIDE SEQUENCE [LARGE SCALE GENOMIC DNA]</scope>
</reference>
<organism evidence="2 3">
    <name type="scientific">Caerostris extrusa</name>
    <name type="common">Bark spider</name>
    <name type="synonym">Caerostris bankana</name>
    <dbReference type="NCBI Taxonomy" id="172846"/>
    <lineage>
        <taxon>Eukaryota</taxon>
        <taxon>Metazoa</taxon>
        <taxon>Ecdysozoa</taxon>
        <taxon>Arthropoda</taxon>
        <taxon>Chelicerata</taxon>
        <taxon>Arachnida</taxon>
        <taxon>Araneae</taxon>
        <taxon>Araneomorphae</taxon>
        <taxon>Entelegynae</taxon>
        <taxon>Araneoidea</taxon>
        <taxon>Araneidae</taxon>
        <taxon>Caerostris</taxon>
    </lineage>
</organism>